<feature type="transmembrane region" description="Helical" evidence="2">
    <location>
        <begin position="199"/>
        <end position="221"/>
    </location>
</feature>
<dbReference type="AlphaFoldDB" id="Q2RPJ5"/>
<keyword evidence="2" id="KW-1133">Transmembrane helix</keyword>
<dbReference type="NCBIfam" id="NF040486">
    <property type="entry name" value="SrfA_fam"/>
    <property type="match status" value="1"/>
</dbReference>
<feature type="region of interest" description="Disordered" evidence="1">
    <location>
        <begin position="301"/>
        <end position="434"/>
    </location>
</feature>
<protein>
    <recommendedName>
        <fullName evidence="5">Breakpoint cluster region protein</fullName>
    </recommendedName>
</protein>
<dbReference type="HOGENOM" id="CLU_027873_0_0_5"/>
<proteinExistence type="predicted"/>
<feature type="compositionally biased region" description="Basic and acidic residues" evidence="1">
    <location>
        <begin position="328"/>
        <end position="344"/>
    </location>
</feature>
<gene>
    <name evidence="3" type="ordered locus">Rru_A3155</name>
</gene>
<evidence type="ECO:0000313" key="3">
    <source>
        <dbReference type="EMBL" id="ABC23950.1"/>
    </source>
</evidence>
<dbReference type="PATRIC" id="fig|269796.9.peg.3268"/>
<keyword evidence="2" id="KW-0812">Transmembrane</keyword>
<dbReference type="STRING" id="269796.Rru_A3155"/>
<reference evidence="3 4" key="1">
    <citation type="journal article" date="2011" name="Stand. Genomic Sci.">
        <title>Complete genome sequence of Rhodospirillum rubrum type strain (S1).</title>
        <authorList>
            <person name="Munk A.C."/>
            <person name="Copeland A."/>
            <person name="Lucas S."/>
            <person name="Lapidus A."/>
            <person name="Del Rio T.G."/>
            <person name="Barry K."/>
            <person name="Detter J.C."/>
            <person name="Hammon N."/>
            <person name="Israni S."/>
            <person name="Pitluck S."/>
            <person name="Brettin T."/>
            <person name="Bruce D."/>
            <person name="Han C."/>
            <person name="Tapia R."/>
            <person name="Gilna P."/>
            <person name="Schmutz J."/>
            <person name="Larimer F."/>
            <person name="Land M."/>
            <person name="Kyrpides N.C."/>
            <person name="Mavromatis K."/>
            <person name="Richardson P."/>
            <person name="Rohde M."/>
            <person name="Goker M."/>
            <person name="Klenk H.P."/>
            <person name="Zhang Y."/>
            <person name="Roberts G.P."/>
            <person name="Reslewic S."/>
            <person name="Schwartz D.C."/>
        </authorList>
    </citation>
    <scope>NUCLEOTIDE SEQUENCE [LARGE SCALE GENOMIC DNA]</scope>
    <source>
        <strain evidence="4">ATCC 11170 / ATH 1.1.1 / DSM 467 / LMG 4362 / NCIMB 8255 / S1</strain>
    </source>
</reference>
<dbReference type="Proteomes" id="UP000001929">
    <property type="component" value="Chromosome"/>
</dbReference>
<organism evidence="3 4">
    <name type="scientific">Rhodospirillum rubrum (strain ATCC 11170 / ATH 1.1.1 / DSM 467 / LMG 4362 / NCIMB 8255 / S1)</name>
    <dbReference type="NCBI Taxonomy" id="269796"/>
    <lineage>
        <taxon>Bacteria</taxon>
        <taxon>Pseudomonadati</taxon>
        <taxon>Pseudomonadota</taxon>
        <taxon>Alphaproteobacteria</taxon>
        <taxon>Rhodospirillales</taxon>
        <taxon>Rhodospirillaceae</taxon>
        <taxon>Rhodospirillum</taxon>
    </lineage>
</organism>
<evidence type="ECO:0000313" key="4">
    <source>
        <dbReference type="Proteomes" id="UP000001929"/>
    </source>
</evidence>
<dbReference type="KEGG" id="rru:Rru_A3155"/>
<accession>Q2RPJ5</accession>
<evidence type="ECO:0008006" key="5">
    <source>
        <dbReference type="Google" id="ProtNLM"/>
    </source>
</evidence>
<dbReference type="EMBL" id="CP000230">
    <property type="protein sequence ID" value="ABC23950.1"/>
    <property type="molecule type" value="Genomic_DNA"/>
</dbReference>
<evidence type="ECO:0000256" key="2">
    <source>
        <dbReference type="SAM" id="Phobius"/>
    </source>
</evidence>
<feature type="compositionally biased region" description="Basic and acidic residues" evidence="1">
    <location>
        <begin position="353"/>
        <end position="364"/>
    </location>
</feature>
<evidence type="ECO:0000256" key="1">
    <source>
        <dbReference type="SAM" id="MobiDB-lite"/>
    </source>
</evidence>
<dbReference type="EnsemblBacteria" id="ABC23950">
    <property type="protein sequence ID" value="ABC23950"/>
    <property type="gene ID" value="Rru_A3155"/>
</dbReference>
<name>Q2RPJ5_RHORT</name>
<keyword evidence="2" id="KW-0472">Membrane</keyword>
<keyword evidence="4" id="KW-1185">Reference proteome</keyword>
<sequence>MNGMKQGRIILEAKGDRYRPLGVFGQPVHRAHIQLRAAIGQRLGARYADFFARPQWDEAGDTVRWVAPIPGEVRSWQDLPREEQADRALDLQIMRGEFQAYLKELQSDPDRGKGRGGGEAFSSVLEQALRTPNDGHLHFIGTQPIATFWGFTEHDGSSFDPLSAAPPPLPAAGPGAVPPPPAAPVIEERRGGRWPLWPWWLWLLPLLALLLLLLLLWWFFWRPVLPLPFGLDFGAGIEQQDKTGEPPPLTEEQRRGYLERIDSLRIDRLGRVIGPDGAVIEGVTPQDLGLIPEEGPARLDKDAAQAEPPKPSGETAPPPEAQTPPEAKTPEEKAPDPSKPDPAKPDTAPPDPKAAEPPKPEPPKPDAATPPKPDTTQAPEEPLALPESATAPGASGKADLGFLAGKWRSSSGLTDESGKPVDQTYEFDAKGQGRSVVRRADGVTCSAPAQGTMENGKLRVVEREDLRCSDGQVFERSETACERDAKGVTRCQGVYKEGGPGYEVKVKRATPAP</sequence>
<feature type="compositionally biased region" description="Pro residues" evidence="1">
    <location>
        <begin position="308"/>
        <end position="322"/>
    </location>
</feature>
<dbReference type="eggNOG" id="ENOG502Z7ND">
    <property type="taxonomic scope" value="Bacteria"/>
</dbReference>
<dbReference type="InterPro" id="IPR047774">
    <property type="entry name" value="SrfA-like"/>
</dbReference>